<evidence type="ECO:0000313" key="1">
    <source>
        <dbReference type="EMBL" id="DAE30840.1"/>
    </source>
</evidence>
<sequence>MKWNSPYKNRNTWVTDLAAAYRKAGVTNDNAIKMLIAQDAQESSWGRSAQGKFNFGNLTTGAKWKGDYVRGNDHDAKGNPIK</sequence>
<accession>A0A8S5RHH6</accession>
<proteinExistence type="predicted"/>
<organism evidence="1">
    <name type="scientific">virus sp. ctML55</name>
    <dbReference type="NCBI Taxonomy" id="2827627"/>
    <lineage>
        <taxon>Viruses</taxon>
    </lineage>
</organism>
<name>A0A8S5RHH6_9VIRU</name>
<reference evidence="1" key="1">
    <citation type="journal article" date="2021" name="Proc. Natl. Acad. Sci. U.S.A.">
        <title>A Catalog of Tens of Thousands of Viruses from Human Metagenomes Reveals Hidden Associations with Chronic Diseases.</title>
        <authorList>
            <person name="Tisza M.J."/>
            <person name="Buck C.B."/>
        </authorList>
    </citation>
    <scope>NUCLEOTIDE SEQUENCE</scope>
    <source>
        <strain evidence="1">CtML55</strain>
    </source>
</reference>
<dbReference type="EMBL" id="BK059105">
    <property type="protein sequence ID" value="DAE30840.1"/>
    <property type="molecule type" value="Genomic_DNA"/>
</dbReference>
<protein>
    <submittedName>
        <fullName evidence="1">Mannosyl-glycoprotein endo-beta-N-acetylglucosaminidase</fullName>
    </submittedName>
</protein>